<keyword evidence="1" id="KW-0175">Coiled coil</keyword>
<dbReference type="AlphaFoldDB" id="F4PVV3"/>
<evidence type="ECO:0000313" key="3">
    <source>
        <dbReference type="Proteomes" id="UP000007797"/>
    </source>
</evidence>
<organism evidence="2 3">
    <name type="scientific">Cavenderia fasciculata</name>
    <name type="common">Slime mold</name>
    <name type="synonym">Dictyostelium fasciculatum</name>
    <dbReference type="NCBI Taxonomy" id="261658"/>
    <lineage>
        <taxon>Eukaryota</taxon>
        <taxon>Amoebozoa</taxon>
        <taxon>Evosea</taxon>
        <taxon>Eumycetozoa</taxon>
        <taxon>Dictyostelia</taxon>
        <taxon>Acytosteliales</taxon>
        <taxon>Cavenderiaceae</taxon>
        <taxon>Cavenderia</taxon>
    </lineage>
</organism>
<gene>
    <name evidence="2" type="ORF">DFA_07237</name>
</gene>
<name>F4PVV3_CACFS</name>
<sequence>MMMISRSLRLASQQTTASLLKSHHSHHSSTTTFTYSFQPPTTTTTTIKRTYSNTNNKRNNKQLDQVEEEEEEYEELEEFEEFEEQEQEEEIKLQRWSQHHNLEANEPMVNRPLLPKFYLEKKKVEYNKFVGHRTEKDLIGREGIAQLNDRSHKNLIAYRLKETQYDEFIKQLDKESISQVLDSIRSKQSVQLFFNQVYDGLQHLVFVFCYFVETTTFKESHHYIENMYYRVMDYCKQDAILMQLATSTILRYIRPFSNANSLAENIRDDYGYYLKENIIYYEEMLDFYTAKNLHVEKEEMVVEINKSRIKYSDRVLGYILQHYIHTKNFDRCISIIKKTALPFDKHFDSLVNKIYESTDSVEEILNRGDPLNLVPRLYRMISDAQHSQKKEQIFGKLVELYLVYDQPEHAIRAFERRRDECLAAPTLFIISRFVGYYRMNNLPLEEERWREIGKNYQITVDDAYLKQIMIQMQKEKTYDELSRIDKFLILPNPVVRQ</sequence>
<dbReference type="GeneID" id="14872454"/>
<dbReference type="Proteomes" id="UP000007797">
    <property type="component" value="Unassembled WGS sequence"/>
</dbReference>
<reference evidence="3" key="1">
    <citation type="journal article" date="2011" name="Genome Res.">
        <title>Phylogeny-wide analysis of social amoeba genomes highlights ancient origins for complex intercellular communication.</title>
        <authorList>
            <person name="Heidel A.J."/>
            <person name="Lawal H.M."/>
            <person name="Felder M."/>
            <person name="Schilde C."/>
            <person name="Helps N.R."/>
            <person name="Tunggal B."/>
            <person name="Rivero F."/>
            <person name="John U."/>
            <person name="Schleicher M."/>
            <person name="Eichinger L."/>
            <person name="Platzer M."/>
            <person name="Noegel A.A."/>
            <person name="Schaap P."/>
            <person name="Gloeckner G."/>
        </authorList>
    </citation>
    <scope>NUCLEOTIDE SEQUENCE [LARGE SCALE GENOMIC DNA]</scope>
    <source>
        <strain evidence="3">SH3</strain>
    </source>
</reference>
<feature type="coiled-coil region" evidence="1">
    <location>
        <begin position="56"/>
        <end position="99"/>
    </location>
</feature>
<dbReference type="EMBL" id="GL883013">
    <property type="protein sequence ID" value="EGG20117.1"/>
    <property type="molecule type" value="Genomic_DNA"/>
</dbReference>
<evidence type="ECO:0000313" key="2">
    <source>
        <dbReference type="EMBL" id="EGG20117.1"/>
    </source>
</evidence>
<protein>
    <submittedName>
        <fullName evidence="2">Uncharacterized protein</fullName>
    </submittedName>
</protein>
<evidence type="ECO:0000256" key="1">
    <source>
        <dbReference type="SAM" id="Coils"/>
    </source>
</evidence>
<dbReference type="RefSeq" id="XP_004367100.1">
    <property type="nucleotide sequence ID" value="XM_004367043.1"/>
</dbReference>
<dbReference type="KEGG" id="dfa:DFA_07237"/>
<keyword evidence="3" id="KW-1185">Reference proteome</keyword>
<proteinExistence type="predicted"/>
<accession>F4PVV3</accession>